<evidence type="ECO:0008006" key="4">
    <source>
        <dbReference type="Google" id="ProtNLM"/>
    </source>
</evidence>
<organism evidence="2 3">
    <name type="scientific">Pseudanabaena galeata UHCC 0370</name>
    <dbReference type="NCBI Taxonomy" id="3110310"/>
    <lineage>
        <taxon>Bacteria</taxon>
        <taxon>Bacillati</taxon>
        <taxon>Cyanobacteriota</taxon>
        <taxon>Cyanophyceae</taxon>
        <taxon>Pseudanabaenales</taxon>
        <taxon>Pseudanabaenaceae</taxon>
        <taxon>Pseudanabaena</taxon>
    </lineage>
</organism>
<sequence>MSAEEPNFEAALQGYIEVLRKHDEIFDDKNPDKTVIDHPSKRKQMDIFMVRQMKKDDAIHHIVVELKNPKINLGRKQYEQVKEYMNVILSVDRFNDPNSFWDFYLVGNDFDSSGSIENEFENAKSHGEKSLAYRVKNYKIYVKRWSEIFNEFELRHNFLRERLELERHNLIVEDIKTADEIVEKASRLTSSQADPIVKSKKQRKNSIAK</sequence>
<dbReference type="EMBL" id="JAYGIE010000126">
    <property type="protein sequence ID" value="MEA5480456.1"/>
    <property type="molecule type" value="Genomic_DNA"/>
</dbReference>
<dbReference type="Proteomes" id="UP001301388">
    <property type="component" value="Unassembled WGS sequence"/>
</dbReference>
<feature type="compositionally biased region" description="Basic residues" evidence="1">
    <location>
        <begin position="198"/>
        <end position="209"/>
    </location>
</feature>
<feature type="region of interest" description="Disordered" evidence="1">
    <location>
        <begin position="187"/>
        <end position="209"/>
    </location>
</feature>
<evidence type="ECO:0000256" key="1">
    <source>
        <dbReference type="SAM" id="MobiDB-lite"/>
    </source>
</evidence>
<accession>A0ABU5TQY7</accession>
<protein>
    <recommendedName>
        <fullName evidence="4">Type I restriction enzyme R protein N-terminal domain-containing protein</fullName>
    </recommendedName>
</protein>
<reference evidence="2 3" key="1">
    <citation type="submission" date="2023-12" db="EMBL/GenBank/DDBJ databases">
        <title>Baltic Sea Cyanobacteria.</title>
        <authorList>
            <person name="Delbaje E."/>
            <person name="Fewer D.P."/>
            <person name="Shishido T.K."/>
        </authorList>
    </citation>
    <scope>NUCLEOTIDE SEQUENCE [LARGE SCALE GENOMIC DNA]</scope>
    <source>
        <strain evidence="2 3">UHCC 0370</strain>
    </source>
</reference>
<comment type="caution">
    <text evidence="2">The sequence shown here is derived from an EMBL/GenBank/DDBJ whole genome shotgun (WGS) entry which is preliminary data.</text>
</comment>
<dbReference type="RefSeq" id="WP_323263438.1">
    <property type="nucleotide sequence ID" value="NZ_JAYGIE010000126.1"/>
</dbReference>
<keyword evidence="3" id="KW-1185">Reference proteome</keyword>
<name>A0ABU5TQY7_9CYAN</name>
<evidence type="ECO:0000313" key="3">
    <source>
        <dbReference type="Proteomes" id="UP001301388"/>
    </source>
</evidence>
<proteinExistence type="predicted"/>
<gene>
    <name evidence="2" type="ORF">VB774_22715</name>
</gene>
<evidence type="ECO:0000313" key="2">
    <source>
        <dbReference type="EMBL" id="MEA5480456.1"/>
    </source>
</evidence>